<dbReference type="PROSITE" id="PS51257">
    <property type="entry name" value="PROKAR_LIPOPROTEIN"/>
    <property type="match status" value="1"/>
</dbReference>
<feature type="region of interest" description="Disordered" evidence="1">
    <location>
        <begin position="26"/>
        <end position="85"/>
    </location>
</feature>
<dbReference type="OrthoDB" id="5511088at2"/>
<feature type="signal peptide" evidence="2">
    <location>
        <begin position="1"/>
        <end position="20"/>
    </location>
</feature>
<sequence length="298" mass="30116">MKFGRVGAVLLLSGVGLVAACDGDDGPSGPGGGGGSEAQGGGGGSGGNDGEGGNGAGGEGTGGNGEGGNGGEGGEGGGSSTPDLIFPPDEAVFGLELGQWGAAWWEWALGIPRATNPMLGGDCDQDQSAVVFFLTGNTTSQSEVRSCSLPAGKPIFFPIVTTMMVAQYENNCDYDADYIANWAEVVWPSTSDTRDLSIEVDGVSVAGLENHERYTGLFVDTQSSDPALRIFGSVSGSVGPNSCGVPVGTAREGASSGYWAMLKPLSAGEHVIRFAGKLTRPNGSTFLVDMTYALTVTP</sequence>
<gene>
    <name evidence="3" type="ORF">CMC5_051360</name>
</gene>
<dbReference type="RefSeq" id="WP_156338861.1">
    <property type="nucleotide sequence ID" value="NZ_CP012159.1"/>
</dbReference>
<evidence type="ECO:0000313" key="3">
    <source>
        <dbReference type="EMBL" id="AKT40979.1"/>
    </source>
</evidence>
<feature type="compositionally biased region" description="Gly residues" evidence="1">
    <location>
        <begin position="26"/>
        <end position="79"/>
    </location>
</feature>
<keyword evidence="2" id="KW-0732">Signal</keyword>
<evidence type="ECO:0000313" key="4">
    <source>
        <dbReference type="Proteomes" id="UP000067626"/>
    </source>
</evidence>
<dbReference type="EMBL" id="CP012159">
    <property type="protein sequence ID" value="AKT40979.1"/>
    <property type="molecule type" value="Genomic_DNA"/>
</dbReference>
<dbReference type="STRING" id="52.CMC5_051360"/>
<protein>
    <recommendedName>
        <fullName evidence="5">PE-PGRS family protein</fullName>
    </recommendedName>
</protein>
<evidence type="ECO:0008006" key="5">
    <source>
        <dbReference type="Google" id="ProtNLM"/>
    </source>
</evidence>
<dbReference type="KEGG" id="ccro:CMC5_051360"/>
<evidence type="ECO:0000256" key="1">
    <source>
        <dbReference type="SAM" id="MobiDB-lite"/>
    </source>
</evidence>
<organism evidence="3 4">
    <name type="scientific">Chondromyces crocatus</name>
    <dbReference type="NCBI Taxonomy" id="52"/>
    <lineage>
        <taxon>Bacteria</taxon>
        <taxon>Pseudomonadati</taxon>
        <taxon>Myxococcota</taxon>
        <taxon>Polyangia</taxon>
        <taxon>Polyangiales</taxon>
        <taxon>Polyangiaceae</taxon>
        <taxon>Chondromyces</taxon>
    </lineage>
</organism>
<reference evidence="3 4" key="1">
    <citation type="submission" date="2015-07" db="EMBL/GenBank/DDBJ databases">
        <title>Genome analysis of myxobacterium Chondromyces crocatus Cm c5 reveals a high potential for natural compound synthesis and the genetic basis for the loss of fruiting body formation.</title>
        <authorList>
            <person name="Zaburannyi N."/>
            <person name="Bunk B."/>
            <person name="Maier J."/>
            <person name="Overmann J."/>
            <person name="Mueller R."/>
        </authorList>
    </citation>
    <scope>NUCLEOTIDE SEQUENCE [LARGE SCALE GENOMIC DNA]</scope>
    <source>
        <strain evidence="3 4">Cm c5</strain>
    </source>
</reference>
<keyword evidence="4" id="KW-1185">Reference proteome</keyword>
<dbReference type="AlphaFoldDB" id="A0A0K1EJD8"/>
<name>A0A0K1EJD8_CHOCO</name>
<feature type="chain" id="PRO_5005459553" description="PE-PGRS family protein" evidence="2">
    <location>
        <begin position="21"/>
        <end position="298"/>
    </location>
</feature>
<proteinExistence type="predicted"/>
<accession>A0A0K1EJD8</accession>
<evidence type="ECO:0000256" key="2">
    <source>
        <dbReference type="SAM" id="SignalP"/>
    </source>
</evidence>
<dbReference type="Proteomes" id="UP000067626">
    <property type="component" value="Chromosome"/>
</dbReference>